<organism evidence="9 10">
    <name type="scientific">Sphingomonas suaedae</name>
    <dbReference type="NCBI Taxonomy" id="2599297"/>
    <lineage>
        <taxon>Bacteria</taxon>
        <taxon>Pseudomonadati</taxon>
        <taxon>Pseudomonadota</taxon>
        <taxon>Alphaproteobacteria</taxon>
        <taxon>Sphingomonadales</taxon>
        <taxon>Sphingomonadaceae</taxon>
        <taxon>Sphingomonas</taxon>
    </lineage>
</organism>
<accession>A0A518RGS9</accession>
<gene>
    <name evidence="9" type="ORF">FPZ54_11725</name>
</gene>
<evidence type="ECO:0000313" key="9">
    <source>
        <dbReference type="EMBL" id="QDX26624.1"/>
    </source>
</evidence>
<dbReference type="Gene3D" id="2.60.120.200">
    <property type="match status" value="1"/>
</dbReference>
<dbReference type="Pfam" id="PF17851">
    <property type="entry name" value="GH43_C2"/>
    <property type="match status" value="1"/>
</dbReference>
<keyword evidence="7" id="KW-0732">Signal</keyword>
<feature type="signal peptide" evidence="7">
    <location>
        <begin position="1"/>
        <end position="19"/>
    </location>
</feature>
<evidence type="ECO:0000256" key="4">
    <source>
        <dbReference type="PIRSR" id="PIRSR606710-1"/>
    </source>
</evidence>
<dbReference type="SUPFAM" id="SSF75005">
    <property type="entry name" value="Arabinanase/levansucrase/invertase"/>
    <property type="match status" value="1"/>
</dbReference>
<dbReference type="OrthoDB" id="9801455at2"/>
<feature type="active site" description="Proton acceptor" evidence="4">
    <location>
        <position position="56"/>
    </location>
</feature>
<evidence type="ECO:0000256" key="2">
    <source>
        <dbReference type="ARBA" id="ARBA00022801"/>
    </source>
</evidence>
<dbReference type="GO" id="GO:0004553">
    <property type="term" value="F:hydrolase activity, hydrolyzing O-glycosyl compounds"/>
    <property type="evidence" value="ECO:0007669"/>
    <property type="project" value="InterPro"/>
</dbReference>
<evidence type="ECO:0000256" key="6">
    <source>
        <dbReference type="RuleBase" id="RU361187"/>
    </source>
</evidence>
<evidence type="ECO:0000256" key="1">
    <source>
        <dbReference type="ARBA" id="ARBA00009865"/>
    </source>
</evidence>
<feature type="domain" description="Beta-xylosidase C-terminal Concanavalin A-like" evidence="8">
    <location>
        <begin position="364"/>
        <end position="542"/>
    </location>
</feature>
<dbReference type="InterPro" id="IPR006710">
    <property type="entry name" value="Glyco_hydro_43"/>
</dbReference>
<dbReference type="RefSeq" id="WP_145847433.1">
    <property type="nucleotide sequence ID" value="NZ_CP042239.1"/>
</dbReference>
<evidence type="ECO:0000259" key="8">
    <source>
        <dbReference type="Pfam" id="PF17851"/>
    </source>
</evidence>
<evidence type="ECO:0000256" key="7">
    <source>
        <dbReference type="SAM" id="SignalP"/>
    </source>
</evidence>
<feature type="chain" id="PRO_5022100304" evidence="7">
    <location>
        <begin position="20"/>
        <end position="545"/>
    </location>
</feature>
<protein>
    <submittedName>
        <fullName evidence="9">Glycoside hydrolase family 43 protein</fullName>
    </submittedName>
</protein>
<feature type="site" description="Important for catalytic activity, responsible for pKa modulation of the active site Glu and correct orientation of both the proton donor and substrate" evidence="5">
    <location>
        <position position="162"/>
    </location>
</feature>
<dbReference type="AlphaFoldDB" id="A0A518RGS9"/>
<evidence type="ECO:0000313" key="10">
    <source>
        <dbReference type="Proteomes" id="UP000318055"/>
    </source>
</evidence>
<sequence>MKGFCALLSMLIAAAPVAAQQGSARFDYVAYAAEAEPRELPPGHFANPVLPGFRPDPSIVKVGQDFYLVTSTFAWFPGIPVYHSRDLVNWRQIGNAIDRPEMLDFSGLALDRGVFAPTIEYHDGTYYILNTCVGCSDNFMLTAKDPVGPWSGPHWLSFGGIDPSIYFENGRAWIVNNDAPPGKPEYDGHRALWLQEIDLATYKMKGPRHLLVDKGVDPSTKPIWAEGPHIYKVDGWYYLSAAEGGTADQHAQTIYRARTLTGPYTPGPVNPILTQRDLPDDRPNPVQATGHADFVKLDDGSWWAVFLATRPFRGQETLLGRETFLLPVTWKDGWPSILPPRTPLPASVARPKLPASRGEARDWREEFDAPKLTDDWLMLRTPKGAPWWRIANGSLTLDARPVAAGALAQPSYIGKRMRHAEASWTTRVAFDPKGASDRAGLLAVADENHLMFVGLEGDKLVVRRRISKDEPENGVTIASVPRGGASEVELKLSFDKGVAQADWRPVGETAWRSIARNIDVSRLATIHAGLFMGLVVGPHAASGTP</sequence>
<dbReference type="GO" id="GO:0005975">
    <property type="term" value="P:carbohydrate metabolic process"/>
    <property type="evidence" value="ECO:0007669"/>
    <property type="project" value="InterPro"/>
</dbReference>
<reference evidence="9 10" key="1">
    <citation type="submission" date="2019-07" db="EMBL/GenBank/DDBJ databases">
        <title>Sphingomonas alkalisoli sp. nov., isolated from rhizosphere soil of Suaedae salsa.</title>
        <authorList>
            <person name="Zhang H."/>
            <person name="Xu L."/>
            <person name="Zhang J.-X."/>
            <person name="Sun J.-Q."/>
        </authorList>
    </citation>
    <scope>NUCLEOTIDE SEQUENCE [LARGE SCALE GENOMIC DNA]</scope>
    <source>
        <strain evidence="9 10">XS-10</strain>
    </source>
</reference>
<dbReference type="InterPro" id="IPR051795">
    <property type="entry name" value="Glycosyl_Hydrlase_43"/>
</dbReference>
<comment type="similarity">
    <text evidence="1 6">Belongs to the glycosyl hydrolase 43 family.</text>
</comment>
<dbReference type="KEGG" id="ssua:FPZ54_11725"/>
<keyword evidence="10" id="KW-1185">Reference proteome</keyword>
<dbReference type="Pfam" id="PF04616">
    <property type="entry name" value="Glyco_hydro_43"/>
    <property type="match status" value="1"/>
</dbReference>
<dbReference type="PANTHER" id="PTHR42812:SF12">
    <property type="entry name" value="BETA-XYLOSIDASE-RELATED"/>
    <property type="match status" value="1"/>
</dbReference>
<dbReference type="SUPFAM" id="SSF49899">
    <property type="entry name" value="Concanavalin A-like lectins/glucanases"/>
    <property type="match status" value="1"/>
</dbReference>
<dbReference type="Proteomes" id="UP000318055">
    <property type="component" value="Chromosome"/>
</dbReference>
<evidence type="ECO:0000256" key="5">
    <source>
        <dbReference type="PIRSR" id="PIRSR606710-2"/>
    </source>
</evidence>
<dbReference type="CDD" id="cd18617">
    <property type="entry name" value="GH43_XynB-like"/>
    <property type="match status" value="1"/>
</dbReference>
<keyword evidence="3 6" id="KW-0326">Glycosidase</keyword>
<dbReference type="InterPro" id="IPR041542">
    <property type="entry name" value="GH43_C2"/>
</dbReference>
<dbReference type="InterPro" id="IPR013320">
    <property type="entry name" value="ConA-like_dom_sf"/>
</dbReference>
<dbReference type="InterPro" id="IPR023296">
    <property type="entry name" value="Glyco_hydro_beta-prop_sf"/>
</dbReference>
<name>A0A518RGS9_9SPHN</name>
<feature type="active site" description="Proton donor" evidence="4">
    <location>
        <position position="226"/>
    </location>
</feature>
<dbReference type="PANTHER" id="PTHR42812">
    <property type="entry name" value="BETA-XYLOSIDASE"/>
    <property type="match status" value="1"/>
</dbReference>
<keyword evidence="2 6" id="KW-0378">Hydrolase</keyword>
<dbReference type="EMBL" id="CP042239">
    <property type="protein sequence ID" value="QDX26624.1"/>
    <property type="molecule type" value="Genomic_DNA"/>
</dbReference>
<proteinExistence type="inferred from homology"/>
<dbReference type="Gene3D" id="2.115.10.20">
    <property type="entry name" value="Glycosyl hydrolase domain, family 43"/>
    <property type="match status" value="1"/>
</dbReference>
<evidence type="ECO:0000256" key="3">
    <source>
        <dbReference type="ARBA" id="ARBA00023295"/>
    </source>
</evidence>